<dbReference type="InterPro" id="IPR011701">
    <property type="entry name" value="MFS"/>
</dbReference>
<gene>
    <name evidence="5" type="ORF">Fcan01_11999</name>
</gene>
<evidence type="ECO:0000313" key="5">
    <source>
        <dbReference type="EMBL" id="OXA52574.1"/>
    </source>
</evidence>
<evidence type="ECO:0000256" key="2">
    <source>
        <dbReference type="SAM" id="MobiDB-lite"/>
    </source>
</evidence>
<proteinExistence type="predicted"/>
<feature type="transmembrane region" description="Helical" evidence="3">
    <location>
        <begin position="386"/>
        <end position="411"/>
    </location>
</feature>
<feature type="transmembrane region" description="Helical" evidence="3">
    <location>
        <begin position="131"/>
        <end position="149"/>
    </location>
</feature>
<dbReference type="Gene3D" id="1.20.1250.20">
    <property type="entry name" value="MFS general substrate transporter like domains"/>
    <property type="match status" value="2"/>
</dbReference>
<dbReference type="AlphaFoldDB" id="A0A226E692"/>
<feature type="domain" description="Major facilitator superfamily (MFS) profile" evidence="4">
    <location>
        <begin position="52"/>
        <end position="486"/>
    </location>
</feature>
<feature type="transmembrane region" description="Helical" evidence="3">
    <location>
        <begin position="298"/>
        <end position="318"/>
    </location>
</feature>
<evidence type="ECO:0000259" key="4">
    <source>
        <dbReference type="PROSITE" id="PS50850"/>
    </source>
</evidence>
<keyword evidence="3" id="KW-1133">Transmembrane helix</keyword>
<dbReference type="OrthoDB" id="410267at2759"/>
<evidence type="ECO:0000313" key="6">
    <source>
        <dbReference type="Proteomes" id="UP000198287"/>
    </source>
</evidence>
<dbReference type="STRING" id="158441.A0A226E692"/>
<keyword evidence="3" id="KW-0472">Membrane</keyword>
<dbReference type="PANTHER" id="PTHR11360:SF317">
    <property type="entry name" value="MAJOR FACILITATOR SUPERFAMILY (MFS) PROFILE DOMAIN-CONTAINING PROTEIN-RELATED"/>
    <property type="match status" value="1"/>
</dbReference>
<evidence type="ECO:0000256" key="1">
    <source>
        <dbReference type="ARBA" id="ARBA00004141"/>
    </source>
</evidence>
<feature type="transmembrane region" description="Helical" evidence="3">
    <location>
        <begin position="423"/>
        <end position="444"/>
    </location>
</feature>
<feature type="transmembrane region" description="Helical" evidence="3">
    <location>
        <begin position="100"/>
        <end position="119"/>
    </location>
</feature>
<dbReference type="InterPro" id="IPR020846">
    <property type="entry name" value="MFS_dom"/>
</dbReference>
<comment type="subcellular location">
    <subcellularLocation>
        <location evidence="1">Membrane</location>
        <topology evidence="1">Multi-pass membrane protein</topology>
    </subcellularLocation>
</comment>
<dbReference type="GO" id="GO:0016020">
    <property type="term" value="C:membrane"/>
    <property type="evidence" value="ECO:0007669"/>
    <property type="project" value="UniProtKB-SubCell"/>
</dbReference>
<sequence length="521" mass="57421">MERGRESGQQGTEPNVPKQGTSGNILLRMIENHYRKTTFAKTDDQITAESHLFPGVPFNRLFVIPAAMVIQFCCGFFYAWSVLNRPIDIWMYGSPGADKSVITFSIAIASFGISAAVMGPWVERKGPKSSILLGSTFYLAGHYFSALAFHLRQMWLLYLAYGVVGSFGSAVCYITAVSVLLKWFPDRRGMASGLAVSGCGAGAMVAAQLLLPLTSEVGLTVAFVILPSAMLVPMSVAGFVLRTPPPNFMMVVEKQVVIDPGKHSSDDDDTRTRTNEIKCSKNENLSAVDALTSRNFKLIYVMFFANSIFGLVLISRLANITRDVFRKSEYEGTIIVSINGMFDLVGRLIFSTLSDWVGRKNCFIVLLSVQLVILSLFTLITTTQTYWAFLAAVWILTGCYGTGFGILAAFLSDTFGPKNVGTCQGVIFTSWSLAGICGGLIFSALFDAYKDEYDWDPYPYNVNVWWILAVVVVGLVACIFIKPSPKDKAFMGGLKAIFMKMCHRSETVNTRESYEMNSEEK</sequence>
<keyword evidence="6" id="KW-1185">Reference proteome</keyword>
<comment type="caution">
    <text evidence="5">The sequence shown here is derived from an EMBL/GenBank/DDBJ whole genome shotgun (WGS) entry which is preliminary data.</text>
</comment>
<dbReference type="GO" id="GO:0022857">
    <property type="term" value="F:transmembrane transporter activity"/>
    <property type="evidence" value="ECO:0007669"/>
    <property type="project" value="InterPro"/>
</dbReference>
<dbReference type="PROSITE" id="PS50850">
    <property type="entry name" value="MFS"/>
    <property type="match status" value="1"/>
</dbReference>
<dbReference type="Pfam" id="PF07690">
    <property type="entry name" value="MFS_1"/>
    <property type="match status" value="1"/>
</dbReference>
<dbReference type="CDD" id="cd17353">
    <property type="entry name" value="MFS_OFA_like"/>
    <property type="match status" value="1"/>
</dbReference>
<dbReference type="PANTHER" id="PTHR11360">
    <property type="entry name" value="MONOCARBOXYLATE TRANSPORTER"/>
    <property type="match status" value="1"/>
</dbReference>
<feature type="region of interest" description="Disordered" evidence="2">
    <location>
        <begin position="1"/>
        <end position="21"/>
    </location>
</feature>
<feature type="compositionally biased region" description="Polar residues" evidence="2">
    <location>
        <begin position="7"/>
        <end position="21"/>
    </location>
</feature>
<dbReference type="Proteomes" id="UP000198287">
    <property type="component" value="Unassembled WGS sequence"/>
</dbReference>
<feature type="transmembrane region" description="Helical" evidence="3">
    <location>
        <begin position="464"/>
        <end position="481"/>
    </location>
</feature>
<feature type="transmembrane region" description="Helical" evidence="3">
    <location>
        <begin position="362"/>
        <end position="380"/>
    </location>
</feature>
<dbReference type="InterPro" id="IPR050327">
    <property type="entry name" value="Proton-linked_MCT"/>
</dbReference>
<keyword evidence="3" id="KW-0812">Transmembrane</keyword>
<evidence type="ECO:0000256" key="3">
    <source>
        <dbReference type="SAM" id="Phobius"/>
    </source>
</evidence>
<feature type="transmembrane region" description="Helical" evidence="3">
    <location>
        <begin position="155"/>
        <end position="181"/>
    </location>
</feature>
<dbReference type="EMBL" id="LNIX01000006">
    <property type="protein sequence ID" value="OXA52574.1"/>
    <property type="molecule type" value="Genomic_DNA"/>
</dbReference>
<protein>
    <submittedName>
        <fullName evidence="5">Putative MFS-type transporter YhjX</fullName>
    </submittedName>
</protein>
<organism evidence="5 6">
    <name type="scientific">Folsomia candida</name>
    <name type="common">Springtail</name>
    <dbReference type="NCBI Taxonomy" id="158441"/>
    <lineage>
        <taxon>Eukaryota</taxon>
        <taxon>Metazoa</taxon>
        <taxon>Ecdysozoa</taxon>
        <taxon>Arthropoda</taxon>
        <taxon>Hexapoda</taxon>
        <taxon>Collembola</taxon>
        <taxon>Entomobryomorpha</taxon>
        <taxon>Isotomoidea</taxon>
        <taxon>Isotomidae</taxon>
        <taxon>Proisotominae</taxon>
        <taxon>Folsomia</taxon>
    </lineage>
</organism>
<name>A0A226E692_FOLCA</name>
<feature type="transmembrane region" description="Helical" evidence="3">
    <location>
        <begin position="217"/>
        <end position="241"/>
    </location>
</feature>
<dbReference type="SUPFAM" id="SSF103473">
    <property type="entry name" value="MFS general substrate transporter"/>
    <property type="match status" value="1"/>
</dbReference>
<dbReference type="InterPro" id="IPR036259">
    <property type="entry name" value="MFS_trans_sf"/>
</dbReference>
<accession>A0A226E692</accession>
<feature type="transmembrane region" description="Helical" evidence="3">
    <location>
        <begin position="61"/>
        <end position="80"/>
    </location>
</feature>
<reference evidence="5 6" key="1">
    <citation type="submission" date="2015-12" db="EMBL/GenBank/DDBJ databases">
        <title>The genome of Folsomia candida.</title>
        <authorList>
            <person name="Faddeeva A."/>
            <person name="Derks M.F."/>
            <person name="Anvar Y."/>
            <person name="Smit S."/>
            <person name="Van Straalen N."/>
            <person name="Roelofs D."/>
        </authorList>
    </citation>
    <scope>NUCLEOTIDE SEQUENCE [LARGE SCALE GENOMIC DNA]</scope>
    <source>
        <strain evidence="5 6">VU population</strain>
        <tissue evidence="5">Whole body</tissue>
    </source>
</reference>
<feature type="transmembrane region" description="Helical" evidence="3">
    <location>
        <begin position="193"/>
        <end position="211"/>
    </location>
</feature>